<dbReference type="Proteomes" id="UP000593892">
    <property type="component" value="Chromosome"/>
</dbReference>
<reference evidence="2 3" key="1">
    <citation type="submission" date="2020-10" db="EMBL/GenBank/DDBJ databases">
        <title>Complete genome sequence of Paludibaculum fermentans P105T, a facultatively anaerobic acidobacterium capable of dissimilatory Fe(III) reduction.</title>
        <authorList>
            <person name="Dedysh S.N."/>
            <person name="Beletsky A.V."/>
            <person name="Kulichevskaya I.S."/>
            <person name="Mardanov A.V."/>
            <person name="Ravin N.V."/>
        </authorList>
    </citation>
    <scope>NUCLEOTIDE SEQUENCE [LARGE SCALE GENOMIC DNA]</scope>
    <source>
        <strain evidence="2 3">P105</strain>
    </source>
</reference>
<protein>
    <submittedName>
        <fullName evidence="2">IPT/TIG domain-containing protein</fullName>
    </submittedName>
</protein>
<dbReference type="InterPro" id="IPR013783">
    <property type="entry name" value="Ig-like_fold"/>
</dbReference>
<sequence>MSQRTILPLIISTAILLQLSASPPTETTCAGYTYNKTLTIERSSDKLKVIATSTIGGYNPCSFYTYVDLTRPSGGPPAREESPGDYIPGLAQATVQLPILDATGTYATSNFWKVQDDSVYPPYLYLPTTEQKDLAVAPIISTVTPSNASQRSGVQMVISGLAFGTSPTVNIDGASSINVASASSTSINVSFDSSNMSMGAHNVTVTNNLTSNSATFTASCIEPTGFHQTVGTPAPQGWLYFRYEWVSPTGNLADLNRCSIREVVRYPSGSVYYPPSPPWPTDAGFINPTIYPPNDGRPASYGFMEDQHKLSSTMQFAKPYSTNSFVASQDYEFRCTCGSNTDWTVIGGFRDIQIVRSITNESGRWQYKIEKSGVSNTYDLP</sequence>
<name>A0A7S7NNQ2_PALFE</name>
<dbReference type="EMBL" id="CP063849">
    <property type="protein sequence ID" value="QOY86987.1"/>
    <property type="molecule type" value="Genomic_DNA"/>
</dbReference>
<feature type="domain" description="IPT/TIG" evidence="1">
    <location>
        <begin position="138"/>
        <end position="217"/>
    </location>
</feature>
<dbReference type="KEGG" id="pfer:IRI77_30095"/>
<dbReference type="AlphaFoldDB" id="A0A7S7NNQ2"/>
<evidence type="ECO:0000313" key="2">
    <source>
        <dbReference type="EMBL" id="QOY86987.1"/>
    </source>
</evidence>
<dbReference type="SUPFAM" id="SSF81296">
    <property type="entry name" value="E set domains"/>
    <property type="match status" value="1"/>
</dbReference>
<dbReference type="Gene3D" id="2.60.40.10">
    <property type="entry name" value="Immunoglobulins"/>
    <property type="match status" value="1"/>
</dbReference>
<evidence type="ECO:0000259" key="1">
    <source>
        <dbReference type="Pfam" id="PF01833"/>
    </source>
</evidence>
<gene>
    <name evidence="2" type="ORF">IRI77_30095</name>
</gene>
<dbReference type="RefSeq" id="WP_194448656.1">
    <property type="nucleotide sequence ID" value="NZ_CP063849.1"/>
</dbReference>
<proteinExistence type="predicted"/>
<organism evidence="2 3">
    <name type="scientific">Paludibaculum fermentans</name>
    <dbReference type="NCBI Taxonomy" id="1473598"/>
    <lineage>
        <taxon>Bacteria</taxon>
        <taxon>Pseudomonadati</taxon>
        <taxon>Acidobacteriota</taxon>
        <taxon>Terriglobia</taxon>
        <taxon>Bryobacterales</taxon>
        <taxon>Bryobacteraceae</taxon>
        <taxon>Paludibaculum</taxon>
    </lineage>
</organism>
<dbReference type="Pfam" id="PF01833">
    <property type="entry name" value="TIG"/>
    <property type="match status" value="1"/>
</dbReference>
<evidence type="ECO:0000313" key="3">
    <source>
        <dbReference type="Proteomes" id="UP000593892"/>
    </source>
</evidence>
<accession>A0A7S7NNQ2</accession>
<dbReference type="InterPro" id="IPR014756">
    <property type="entry name" value="Ig_E-set"/>
</dbReference>
<dbReference type="InterPro" id="IPR002909">
    <property type="entry name" value="IPT_dom"/>
</dbReference>
<keyword evidence="3" id="KW-1185">Reference proteome</keyword>